<dbReference type="GO" id="GO:0003735">
    <property type="term" value="F:structural constituent of ribosome"/>
    <property type="evidence" value="ECO:0007669"/>
    <property type="project" value="InterPro"/>
</dbReference>
<dbReference type="InterPro" id="IPR002671">
    <property type="entry name" value="Ribosomal_eL22"/>
</dbReference>
<name>A0A0R0M606_9MICR</name>
<evidence type="ECO:0000313" key="7">
    <source>
        <dbReference type="Proteomes" id="UP000051530"/>
    </source>
</evidence>
<dbReference type="AlphaFoldDB" id="A0A0R0M606"/>
<dbReference type="Proteomes" id="UP000051530">
    <property type="component" value="Unassembled WGS sequence"/>
</dbReference>
<evidence type="ECO:0000256" key="5">
    <source>
        <dbReference type="ARBA" id="ARBA00041214"/>
    </source>
</evidence>
<dbReference type="OrthoDB" id="10259820at2759"/>
<gene>
    <name evidence="6" type="ORF">M153_6500024535</name>
</gene>
<proteinExistence type="inferred from homology"/>
<dbReference type="Gene3D" id="3.30.1360.210">
    <property type="match status" value="1"/>
</dbReference>
<dbReference type="GO" id="GO:0005840">
    <property type="term" value="C:ribosome"/>
    <property type="evidence" value="ECO:0007669"/>
    <property type="project" value="UniProtKB-KW"/>
</dbReference>
<comment type="similarity">
    <text evidence="1">Belongs to the eukaryotic ribosomal protein eL22 family.</text>
</comment>
<keyword evidence="3" id="KW-0687">Ribonucleoprotein</keyword>
<organism evidence="6 7">
    <name type="scientific">Pseudoloma neurophilia</name>
    <dbReference type="NCBI Taxonomy" id="146866"/>
    <lineage>
        <taxon>Eukaryota</taxon>
        <taxon>Fungi</taxon>
        <taxon>Fungi incertae sedis</taxon>
        <taxon>Microsporidia</taxon>
        <taxon>Pseudoloma</taxon>
    </lineage>
</organism>
<dbReference type="GO" id="GO:0003723">
    <property type="term" value="F:RNA binding"/>
    <property type="evidence" value="ECO:0007669"/>
    <property type="project" value="TreeGrafter"/>
</dbReference>
<evidence type="ECO:0000256" key="3">
    <source>
        <dbReference type="ARBA" id="ARBA00023274"/>
    </source>
</evidence>
<dbReference type="Pfam" id="PF01776">
    <property type="entry name" value="Ribosomal_L22e"/>
    <property type="match status" value="1"/>
</dbReference>
<dbReference type="GO" id="GO:0002181">
    <property type="term" value="P:cytoplasmic translation"/>
    <property type="evidence" value="ECO:0007669"/>
    <property type="project" value="TreeGrafter"/>
</dbReference>
<evidence type="ECO:0000256" key="2">
    <source>
        <dbReference type="ARBA" id="ARBA00022980"/>
    </source>
</evidence>
<accession>A0A0R0M606</accession>
<keyword evidence="2 6" id="KW-0689">Ribosomal protein</keyword>
<keyword evidence="7" id="KW-1185">Reference proteome</keyword>
<sequence>MEKTVEPQNEKTKVKNNPVIEKKKPIANDETILKTVILDCTNCTNESLFEISDLQQFLKEKIKINGQINQIGKNVTFEIEGNTLKLSYYKFICKRYIKYLGRKYLRAKKLNTWVRLIAYSREGYKFSFYNIDKEGGAE</sequence>
<comment type="caution">
    <text evidence="6">The sequence shown here is derived from an EMBL/GenBank/DDBJ whole genome shotgun (WGS) entry which is preliminary data.</text>
</comment>
<dbReference type="VEuPathDB" id="MicrosporidiaDB:M153_6500024535"/>
<dbReference type="EMBL" id="LGUB01000010">
    <property type="protein sequence ID" value="KRH95022.1"/>
    <property type="molecule type" value="Genomic_DNA"/>
</dbReference>
<evidence type="ECO:0000313" key="6">
    <source>
        <dbReference type="EMBL" id="KRH95022.1"/>
    </source>
</evidence>
<dbReference type="PANTHER" id="PTHR10064">
    <property type="entry name" value="60S RIBOSOMAL PROTEIN L22"/>
    <property type="match status" value="1"/>
</dbReference>
<reference evidence="6 7" key="1">
    <citation type="submission" date="2015-07" db="EMBL/GenBank/DDBJ databases">
        <title>The genome of Pseudoloma neurophilia, a relevant intracellular parasite of the zebrafish.</title>
        <authorList>
            <person name="Ndikumana S."/>
            <person name="Pelin A."/>
            <person name="Sanders J."/>
            <person name="Corradi N."/>
        </authorList>
    </citation>
    <scope>NUCLEOTIDE SEQUENCE [LARGE SCALE GENOMIC DNA]</scope>
    <source>
        <strain evidence="6 7">MK1</strain>
    </source>
</reference>
<dbReference type="PANTHER" id="PTHR10064:SF0">
    <property type="entry name" value="FI24544P1-RELATED"/>
    <property type="match status" value="1"/>
</dbReference>
<dbReference type="GO" id="GO:1990904">
    <property type="term" value="C:ribonucleoprotein complex"/>
    <property type="evidence" value="ECO:0007669"/>
    <property type="project" value="UniProtKB-KW"/>
</dbReference>
<dbReference type="InterPro" id="IPR038526">
    <property type="entry name" value="Ribosomal_eL22_sf"/>
</dbReference>
<evidence type="ECO:0000256" key="1">
    <source>
        <dbReference type="ARBA" id="ARBA00007817"/>
    </source>
</evidence>
<evidence type="ECO:0000256" key="4">
    <source>
        <dbReference type="ARBA" id="ARBA00040613"/>
    </source>
</evidence>
<protein>
    <recommendedName>
        <fullName evidence="4">Large ribosomal subunit protein eL22</fullName>
    </recommendedName>
    <alternativeName>
        <fullName evidence="5">60S ribosomal protein L22</fullName>
    </alternativeName>
</protein>